<evidence type="ECO:0000256" key="1">
    <source>
        <dbReference type="ARBA" id="ARBA00004127"/>
    </source>
</evidence>
<dbReference type="PANTHER" id="PTHR43847">
    <property type="entry name" value="BLL3993 PROTEIN"/>
    <property type="match status" value="1"/>
</dbReference>
<feature type="transmembrane region" description="Helical" evidence="5">
    <location>
        <begin position="93"/>
        <end position="110"/>
    </location>
</feature>
<keyword evidence="4 5" id="KW-0472">Membrane</keyword>
<sequence>MTDLDPARKFRLLLDLFERAVIVLLFAWLCYRIVGSLQDTPFNLFFLLSEGAVAMFVLLRRSTDAISVKPYDWAVGISGTMLPMLLIPSGNGWIGGAALLIFGTVISLGAKLSLRRSFGVVAANRGIKSTGLYSAVRHPMYLGYFLTYAGMLILNPSLFNAALIVVWTVCQVARIRAEELVLLQDAAYRVHAQKVRFRLMPFVY</sequence>
<accession>A0ABQ1J3S4</accession>
<comment type="subcellular location">
    <subcellularLocation>
        <location evidence="1">Endomembrane system</location>
        <topology evidence="1">Multi-pass membrane protein</topology>
    </subcellularLocation>
</comment>
<gene>
    <name evidence="6" type="ORF">GCM10010833_10960</name>
</gene>
<evidence type="ECO:0000256" key="5">
    <source>
        <dbReference type="SAM" id="Phobius"/>
    </source>
</evidence>
<organism evidence="6 7">
    <name type="scientific">Blastomonas aquatica</name>
    <dbReference type="NCBI Taxonomy" id="1510276"/>
    <lineage>
        <taxon>Bacteria</taxon>
        <taxon>Pseudomonadati</taxon>
        <taxon>Pseudomonadota</taxon>
        <taxon>Alphaproteobacteria</taxon>
        <taxon>Sphingomonadales</taxon>
        <taxon>Sphingomonadaceae</taxon>
        <taxon>Blastomonas</taxon>
    </lineage>
</organism>
<feature type="transmembrane region" description="Helical" evidence="5">
    <location>
        <begin position="12"/>
        <end position="34"/>
    </location>
</feature>
<evidence type="ECO:0000256" key="4">
    <source>
        <dbReference type="ARBA" id="ARBA00023136"/>
    </source>
</evidence>
<dbReference type="EMBL" id="BMGD01000002">
    <property type="protein sequence ID" value="GGB57987.1"/>
    <property type="molecule type" value="Genomic_DNA"/>
</dbReference>
<dbReference type="InterPro" id="IPR007318">
    <property type="entry name" value="Phopholipid_MeTrfase"/>
</dbReference>
<keyword evidence="3 5" id="KW-1133">Transmembrane helix</keyword>
<comment type="caution">
    <text evidence="6">The sequence shown here is derived from an EMBL/GenBank/DDBJ whole genome shotgun (WGS) entry which is preliminary data.</text>
</comment>
<dbReference type="Gene3D" id="1.20.120.1630">
    <property type="match status" value="1"/>
</dbReference>
<name>A0ABQ1J3S4_9SPHN</name>
<dbReference type="PANTHER" id="PTHR43847:SF1">
    <property type="entry name" value="BLL3993 PROTEIN"/>
    <property type="match status" value="1"/>
</dbReference>
<feature type="transmembrane region" description="Helical" evidence="5">
    <location>
        <begin position="141"/>
        <end position="167"/>
    </location>
</feature>
<evidence type="ECO:0000313" key="7">
    <source>
        <dbReference type="Proteomes" id="UP000614261"/>
    </source>
</evidence>
<proteinExistence type="predicted"/>
<keyword evidence="7" id="KW-1185">Reference proteome</keyword>
<dbReference type="PROSITE" id="PS50244">
    <property type="entry name" value="S5A_REDUCTASE"/>
    <property type="match status" value="1"/>
</dbReference>
<evidence type="ECO:0000256" key="3">
    <source>
        <dbReference type="ARBA" id="ARBA00022989"/>
    </source>
</evidence>
<dbReference type="Pfam" id="PF04191">
    <property type="entry name" value="PEMT"/>
    <property type="match status" value="1"/>
</dbReference>
<protein>
    <recommendedName>
        <fullName evidence="8">Isoprenylcysteine carboxyl methyltransferase</fullName>
    </recommendedName>
</protein>
<dbReference type="Proteomes" id="UP000614261">
    <property type="component" value="Unassembled WGS sequence"/>
</dbReference>
<dbReference type="RefSeq" id="WP_188513391.1">
    <property type="nucleotide sequence ID" value="NZ_BMGD01000002.1"/>
</dbReference>
<evidence type="ECO:0000256" key="2">
    <source>
        <dbReference type="ARBA" id="ARBA00022692"/>
    </source>
</evidence>
<reference evidence="7" key="1">
    <citation type="journal article" date="2019" name="Int. J. Syst. Evol. Microbiol.">
        <title>The Global Catalogue of Microorganisms (GCM) 10K type strain sequencing project: providing services to taxonomists for standard genome sequencing and annotation.</title>
        <authorList>
            <consortium name="The Broad Institute Genomics Platform"/>
            <consortium name="The Broad Institute Genome Sequencing Center for Infectious Disease"/>
            <person name="Wu L."/>
            <person name="Ma J."/>
        </authorList>
    </citation>
    <scope>NUCLEOTIDE SEQUENCE [LARGE SCALE GENOMIC DNA]</scope>
    <source>
        <strain evidence="7">CGMCC 1.12851</strain>
    </source>
</reference>
<feature type="transmembrane region" description="Helical" evidence="5">
    <location>
        <begin position="40"/>
        <end position="59"/>
    </location>
</feature>
<keyword evidence="2 5" id="KW-0812">Transmembrane</keyword>
<dbReference type="InterPro" id="IPR052527">
    <property type="entry name" value="Metal_cation-efflux_comp"/>
</dbReference>
<evidence type="ECO:0000313" key="6">
    <source>
        <dbReference type="EMBL" id="GGB57987.1"/>
    </source>
</evidence>
<evidence type="ECO:0008006" key="8">
    <source>
        <dbReference type="Google" id="ProtNLM"/>
    </source>
</evidence>